<dbReference type="GO" id="GO:0016887">
    <property type="term" value="F:ATP hydrolysis activity"/>
    <property type="evidence" value="ECO:0007669"/>
    <property type="project" value="TreeGrafter"/>
</dbReference>
<reference evidence="3 4" key="1">
    <citation type="submission" date="2018-08" db="EMBL/GenBank/DDBJ databases">
        <title>Genomic Encyclopedia of Type Strains, Phase IV (KMG-IV): sequencing the most valuable type-strain genomes for metagenomic binning, comparative biology and taxonomic classification.</title>
        <authorList>
            <person name="Goeker M."/>
        </authorList>
    </citation>
    <scope>NUCLEOTIDE SEQUENCE [LARGE SCALE GENOMIC DNA]</scope>
    <source>
        <strain evidence="3 4">DSM 23923</strain>
    </source>
</reference>
<dbReference type="SUPFAM" id="SSF52540">
    <property type="entry name" value="P-loop containing nucleoside triphosphate hydrolases"/>
    <property type="match status" value="1"/>
</dbReference>
<dbReference type="Proteomes" id="UP000256388">
    <property type="component" value="Unassembled WGS sequence"/>
</dbReference>
<evidence type="ECO:0000256" key="1">
    <source>
        <dbReference type="ARBA" id="ARBA00022741"/>
    </source>
</evidence>
<comment type="caution">
    <text evidence="3">The sequence shown here is derived from an EMBL/GenBank/DDBJ whole genome shotgun (WGS) entry which is preliminary data.</text>
</comment>
<evidence type="ECO:0000313" key="4">
    <source>
        <dbReference type="Proteomes" id="UP000256388"/>
    </source>
</evidence>
<protein>
    <submittedName>
        <fullName evidence="3">Cellulose biosynthesis protein BcsQ</fullName>
    </submittedName>
</protein>
<dbReference type="OrthoDB" id="143004at2"/>
<accession>A0A347ZRX7</accession>
<dbReference type="EMBL" id="QUMS01000001">
    <property type="protein sequence ID" value="REG11384.1"/>
    <property type="molecule type" value="Genomic_DNA"/>
</dbReference>
<dbReference type="Gene3D" id="3.40.50.300">
    <property type="entry name" value="P-loop containing nucleotide triphosphate hydrolases"/>
    <property type="match status" value="1"/>
</dbReference>
<dbReference type="GO" id="GO:0051782">
    <property type="term" value="P:negative regulation of cell division"/>
    <property type="evidence" value="ECO:0007669"/>
    <property type="project" value="TreeGrafter"/>
</dbReference>
<dbReference type="InterPro" id="IPR033756">
    <property type="entry name" value="YlxH/NBP35"/>
</dbReference>
<dbReference type="PANTHER" id="PTHR43384">
    <property type="entry name" value="SEPTUM SITE-DETERMINING PROTEIN MIND HOMOLOG, CHLOROPLASTIC-RELATED"/>
    <property type="match status" value="1"/>
</dbReference>
<dbReference type="GO" id="GO:0009898">
    <property type="term" value="C:cytoplasmic side of plasma membrane"/>
    <property type="evidence" value="ECO:0007669"/>
    <property type="project" value="TreeGrafter"/>
</dbReference>
<organism evidence="3 4">
    <name type="scientific">Pelolinea submarina</name>
    <dbReference type="NCBI Taxonomy" id="913107"/>
    <lineage>
        <taxon>Bacteria</taxon>
        <taxon>Bacillati</taxon>
        <taxon>Chloroflexota</taxon>
        <taxon>Anaerolineae</taxon>
        <taxon>Anaerolineales</taxon>
        <taxon>Anaerolineaceae</taxon>
        <taxon>Pelolinea</taxon>
    </lineage>
</organism>
<dbReference type="InterPro" id="IPR027417">
    <property type="entry name" value="P-loop_NTPase"/>
</dbReference>
<dbReference type="PANTHER" id="PTHR43384:SF6">
    <property type="entry name" value="SEPTUM SITE-DETERMINING PROTEIN MIND HOMOLOG, CHLOROPLASTIC"/>
    <property type="match status" value="1"/>
</dbReference>
<dbReference type="GO" id="GO:0005524">
    <property type="term" value="F:ATP binding"/>
    <property type="evidence" value="ECO:0007669"/>
    <property type="project" value="UniProtKB-KW"/>
</dbReference>
<keyword evidence="4" id="KW-1185">Reference proteome</keyword>
<dbReference type="InterPro" id="IPR050625">
    <property type="entry name" value="ParA/MinD_ATPase"/>
</dbReference>
<name>A0A347ZRX7_9CHLR</name>
<dbReference type="Pfam" id="PF10609">
    <property type="entry name" value="ParA"/>
    <property type="match status" value="1"/>
</dbReference>
<sequence>MTGWNAENEEAVSAEEAVVMLLAGPPSRVNAWFTSLQMDSRFRVNTFSTDPQDLENKMGYNPEAILLDATIFSGPENLTNFLTKTTSAVYVVLPREAGDDVRKSLSDLPSVRGVFINDINLSQMAGRIYAEVIALRNQAPTMGQVGKGYRTERIAGGLRVITVWSRTGGSGKSTIAAALALEAAQRGIKTLLVGLGVPDISLPTFLNLKTTPNLFGWLANPTFEGGIRPNIQSKGLLDVMVGLQDGIKEKELVKPPEDPASINQLVINATFGGYSIVILDTPVSGAYFNAISASNTMVMVTTPMLDQAVVSAEAYRMAFKRMRDQHRIGVGNVFVVLNRYRPGLLSSNEWHEAADAYTQTMGIGHFPPVAEVIPDVPEVALAANAGRSVLTAGDDFAGPIHRLGDVLYGGGSGSTHEDQKVMHFGPIRIRKGIVGA</sequence>
<proteinExistence type="predicted"/>
<gene>
    <name evidence="3" type="ORF">DFR64_1263</name>
</gene>
<keyword evidence="2" id="KW-0067">ATP-binding</keyword>
<dbReference type="GO" id="GO:0005829">
    <property type="term" value="C:cytosol"/>
    <property type="evidence" value="ECO:0007669"/>
    <property type="project" value="TreeGrafter"/>
</dbReference>
<dbReference type="RefSeq" id="WP_116224510.1">
    <property type="nucleotide sequence ID" value="NZ_AP018437.1"/>
</dbReference>
<keyword evidence="1" id="KW-0547">Nucleotide-binding</keyword>
<evidence type="ECO:0000256" key="2">
    <source>
        <dbReference type="ARBA" id="ARBA00022840"/>
    </source>
</evidence>
<dbReference type="AlphaFoldDB" id="A0A347ZRX7"/>
<evidence type="ECO:0000313" key="3">
    <source>
        <dbReference type="EMBL" id="REG11384.1"/>
    </source>
</evidence>